<keyword evidence="4" id="KW-0255">Endonuclease</keyword>
<evidence type="ECO:0000256" key="5">
    <source>
        <dbReference type="ARBA" id="ARBA00022801"/>
    </source>
</evidence>
<dbReference type="Gene3D" id="3.30.2310.20">
    <property type="entry name" value="RelE-like"/>
    <property type="match status" value="1"/>
</dbReference>
<dbReference type="Pfam" id="PF06769">
    <property type="entry name" value="YoeB_toxin"/>
    <property type="match status" value="1"/>
</dbReference>
<dbReference type="GO" id="GO:0045892">
    <property type="term" value="P:negative regulation of DNA-templated transcription"/>
    <property type="evidence" value="ECO:0007669"/>
    <property type="project" value="TreeGrafter"/>
</dbReference>
<dbReference type="NCBIfam" id="TIGR02116">
    <property type="entry name" value="toxin_Txe_YoeB"/>
    <property type="match status" value="1"/>
</dbReference>
<accession>A0A450XIR9</accession>
<keyword evidence="2" id="KW-1277">Toxin-antitoxin system</keyword>
<dbReference type="EMBL" id="CAADFO010000046">
    <property type="protein sequence ID" value="VFK29202.1"/>
    <property type="molecule type" value="Genomic_DNA"/>
</dbReference>
<dbReference type="GO" id="GO:0004519">
    <property type="term" value="F:endonuclease activity"/>
    <property type="evidence" value="ECO:0007669"/>
    <property type="project" value="UniProtKB-KW"/>
</dbReference>
<evidence type="ECO:0000256" key="3">
    <source>
        <dbReference type="ARBA" id="ARBA00022722"/>
    </source>
</evidence>
<dbReference type="GO" id="GO:0016787">
    <property type="term" value="F:hydrolase activity"/>
    <property type="evidence" value="ECO:0007669"/>
    <property type="project" value="UniProtKB-KW"/>
</dbReference>
<evidence type="ECO:0000256" key="1">
    <source>
        <dbReference type="ARBA" id="ARBA00008172"/>
    </source>
</evidence>
<proteinExistence type="inferred from homology"/>
<organism evidence="7">
    <name type="scientific">Candidatus Kentrum sp. MB</name>
    <dbReference type="NCBI Taxonomy" id="2138164"/>
    <lineage>
        <taxon>Bacteria</taxon>
        <taxon>Pseudomonadati</taxon>
        <taxon>Pseudomonadota</taxon>
        <taxon>Gammaproteobacteria</taxon>
        <taxon>Candidatus Kentrum</taxon>
    </lineage>
</organism>
<keyword evidence="5" id="KW-0378">Hydrolase</keyword>
<name>A0A450XIR9_9GAMM</name>
<comment type="similarity">
    <text evidence="1">Belongs to the YoeB family.</text>
</comment>
<dbReference type="PANTHER" id="PTHR38039:SF1">
    <property type="entry name" value="TOXIN YOEB"/>
    <property type="match status" value="1"/>
</dbReference>
<dbReference type="InterPro" id="IPR009614">
    <property type="entry name" value="YoeB_toxin"/>
</dbReference>
<reference evidence="7" key="1">
    <citation type="submission" date="2019-02" db="EMBL/GenBank/DDBJ databases">
        <authorList>
            <person name="Gruber-Vodicka R. H."/>
            <person name="Seah K. B. B."/>
        </authorList>
    </citation>
    <scope>NUCLEOTIDE SEQUENCE</scope>
    <source>
        <strain evidence="7">BECK_BZ197</strain>
    </source>
</reference>
<sequence>MRLIFDPQAFDDLQYWVQTDRKKALKILHLVDNALLTPFSGIGKPEPLKHIYSGAWSRRIDQEHRLVYKVVNDELIVLSCRYHYI</sequence>
<dbReference type="SUPFAM" id="SSF143011">
    <property type="entry name" value="RelE-like"/>
    <property type="match status" value="1"/>
</dbReference>
<keyword evidence="3" id="KW-0540">Nuclease</keyword>
<gene>
    <name evidence="7" type="ORF">BECKMB1821G_GA0114241_104613</name>
</gene>
<evidence type="ECO:0000256" key="2">
    <source>
        <dbReference type="ARBA" id="ARBA00022649"/>
    </source>
</evidence>
<protein>
    <recommendedName>
        <fullName evidence="6">Putative mRNA interferase YoeB</fullName>
    </recommendedName>
</protein>
<dbReference type="AlphaFoldDB" id="A0A450XIR9"/>
<dbReference type="GO" id="GO:0006401">
    <property type="term" value="P:RNA catabolic process"/>
    <property type="evidence" value="ECO:0007669"/>
    <property type="project" value="InterPro"/>
</dbReference>
<dbReference type="InterPro" id="IPR035093">
    <property type="entry name" value="RelE/ParE_toxin_dom_sf"/>
</dbReference>
<evidence type="ECO:0000256" key="4">
    <source>
        <dbReference type="ARBA" id="ARBA00022759"/>
    </source>
</evidence>
<evidence type="ECO:0000313" key="7">
    <source>
        <dbReference type="EMBL" id="VFK29202.1"/>
    </source>
</evidence>
<evidence type="ECO:0000256" key="6">
    <source>
        <dbReference type="ARBA" id="ARBA00030388"/>
    </source>
</evidence>
<dbReference type="PANTHER" id="PTHR38039">
    <property type="entry name" value="TOXIN YOEB"/>
    <property type="match status" value="1"/>
</dbReference>